<dbReference type="PANTHER" id="PTHR33692:SF1">
    <property type="entry name" value="RIBOSOME MATURATION FACTOR RIMM"/>
    <property type="match status" value="1"/>
</dbReference>
<protein>
    <recommendedName>
        <fullName evidence="5">Ribosome maturation factor RimM</fullName>
    </recommendedName>
</protein>
<comment type="subcellular location">
    <subcellularLocation>
        <location evidence="5">Cytoplasm</location>
    </subcellularLocation>
</comment>
<dbReference type="Pfam" id="PF24986">
    <property type="entry name" value="PRC_RimM"/>
    <property type="match status" value="1"/>
</dbReference>
<dbReference type="InterPro" id="IPR011961">
    <property type="entry name" value="RimM"/>
</dbReference>
<accession>A0A8J6T5I2</accession>
<name>A0A8J6T5I2_9BACT</name>
<dbReference type="InterPro" id="IPR009000">
    <property type="entry name" value="Transl_B-barrel_sf"/>
</dbReference>
<dbReference type="InterPro" id="IPR011033">
    <property type="entry name" value="PRC_barrel-like_sf"/>
</dbReference>
<gene>
    <name evidence="5 8" type="primary">rimM</name>
    <name evidence="8" type="ORF">H8E80_00070</name>
</gene>
<dbReference type="NCBIfam" id="TIGR02273">
    <property type="entry name" value="16S_RimM"/>
    <property type="match status" value="1"/>
</dbReference>
<evidence type="ECO:0000256" key="5">
    <source>
        <dbReference type="HAMAP-Rule" id="MF_00014"/>
    </source>
</evidence>
<feature type="domain" description="Ribosome maturation factor RimM PRC barrel" evidence="7">
    <location>
        <begin position="102"/>
        <end position="169"/>
    </location>
</feature>
<comment type="domain">
    <text evidence="5">The PRC barrel domain binds ribosomal protein uS19.</text>
</comment>
<dbReference type="EMBL" id="JACNLL010000004">
    <property type="protein sequence ID" value="MBC8198432.1"/>
    <property type="molecule type" value="Genomic_DNA"/>
</dbReference>
<evidence type="ECO:0000256" key="3">
    <source>
        <dbReference type="ARBA" id="ARBA00022552"/>
    </source>
</evidence>
<evidence type="ECO:0000313" key="8">
    <source>
        <dbReference type="EMBL" id="MBC8198432.1"/>
    </source>
</evidence>
<organism evidence="8 9">
    <name type="scientific">Candidatus Desulfaltia bathyphila</name>
    <dbReference type="NCBI Taxonomy" id="2841697"/>
    <lineage>
        <taxon>Bacteria</taxon>
        <taxon>Pseudomonadati</taxon>
        <taxon>Thermodesulfobacteriota</taxon>
        <taxon>Desulfobacteria</taxon>
        <taxon>Desulfobacterales</taxon>
        <taxon>Desulfobacterales incertae sedis</taxon>
        <taxon>Candidatus Desulfaltia</taxon>
    </lineage>
</organism>
<comment type="caution">
    <text evidence="8">The sequence shown here is derived from an EMBL/GenBank/DDBJ whole genome shotgun (WGS) entry which is preliminary data.</text>
</comment>
<dbReference type="InterPro" id="IPR002676">
    <property type="entry name" value="RimM_N"/>
</dbReference>
<dbReference type="Proteomes" id="UP000603545">
    <property type="component" value="Unassembled WGS sequence"/>
</dbReference>
<dbReference type="GO" id="GO:0005840">
    <property type="term" value="C:ribosome"/>
    <property type="evidence" value="ECO:0007669"/>
    <property type="project" value="InterPro"/>
</dbReference>
<dbReference type="InterPro" id="IPR056792">
    <property type="entry name" value="PRC_RimM"/>
</dbReference>
<proteinExistence type="inferred from homology"/>
<dbReference type="GO" id="GO:0042274">
    <property type="term" value="P:ribosomal small subunit biogenesis"/>
    <property type="evidence" value="ECO:0007669"/>
    <property type="project" value="UniProtKB-UniRule"/>
</dbReference>
<dbReference type="SUPFAM" id="SSF50447">
    <property type="entry name" value="Translation proteins"/>
    <property type="match status" value="1"/>
</dbReference>
<dbReference type="SUPFAM" id="SSF50346">
    <property type="entry name" value="PRC-barrel domain"/>
    <property type="match status" value="1"/>
</dbReference>
<dbReference type="Gene3D" id="2.30.30.240">
    <property type="entry name" value="PRC-barrel domain"/>
    <property type="match status" value="1"/>
</dbReference>
<dbReference type="Pfam" id="PF01782">
    <property type="entry name" value="RimM"/>
    <property type="match status" value="1"/>
</dbReference>
<dbReference type="GO" id="GO:0005737">
    <property type="term" value="C:cytoplasm"/>
    <property type="evidence" value="ECO:0007669"/>
    <property type="project" value="UniProtKB-SubCell"/>
</dbReference>
<keyword evidence="4 5" id="KW-0143">Chaperone</keyword>
<reference evidence="8 9" key="1">
    <citation type="submission" date="2020-08" db="EMBL/GenBank/DDBJ databases">
        <title>Bridging the membrane lipid divide: bacteria of the FCB group superphylum have the potential to synthesize archaeal ether lipids.</title>
        <authorList>
            <person name="Villanueva L."/>
            <person name="Von Meijenfeldt F.A.B."/>
            <person name="Westbye A.B."/>
            <person name="Yadav S."/>
            <person name="Hopmans E.C."/>
            <person name="Dutilh B.E."/>
            <person name="Sinninghe Damste J.S."/>
        </authorList>
    </citation>
    <scope>NUCLEOTIDE SEQUENCE [LARGE SCALE GENOMIC DNA]</scope>
    <source>
        <strain evidence="8">NIOZ-UU82</strain>
    </source>
</reference>
<evidence type="ECO:0000259" key="6">
    <source>
        <dbReference type="Pfam" id="PF01782"/>
    </source>
</evidence>
<sequence length="169" mass="18866">MGKTDLLLIGKIVGVHGLKGTVKVCSYAESLSAFKPGGLILARANKNRDKTYIIQWVKPHTRTILLSLKGVDDRDMSETLVGSDLFIEKAKLPEPEDESYYWFDIIGLSVYTIDEKFIGRVESIIPTGSNDVYVVKNNDDEILIPGLESVVKEIDLKQKIMRVDLPEGL</sequence>
<comment type="function">
    <text evidence="5">An accessory protein needed during the final step in the assembly of 30S ribosomal subunit, possibly for assembly of the head region. Essential for efficient processing of 16S rRNA. May be needed both before and after RbfA during the maturation of 16S rRNA. It has affinity for free ribosomal 30S subunits but not for 70S ribosomes.</text>
</comment>
<evidence type="ECO:0000256" key="1">
    <source>
        <dbReference type="ARBA" id="ARBA00022490"/>
    </source>
</evidence>
<comment type="similarity">
    <text evidence="5">Belongs to the RimM family.</text>
</comment>
<dbReference type="HAMAP" id="MF_00014">
    <property type="entry name" value="Ribosome_mat_RimM"/>
    <property type="match status" value="1"/>
</dbReference>
<dbReference type="Gene3D" id="2.40.30.60">
    <property type="entry name" value="RimM"/>
    <property type="match status" value="1"/>
</dbReference>
<evidence type="ECO:0000259" key="7">
    <source>
        <dbReference type="Pfam" id="PF24986"/>
    </source>
</evidence>
<dbReference type="InterPro" id="IPR036976">
    <property type="entry name" value="RimM_N_sf"/>
</dbReference>
<dbReference type="PANTHER" id="PTHR33692">
    <property type="entry name" value="RIBOSOME MATURATION FACTOR RIMM"/>
    <property type="match status" value="1"/>
</dbReference>
<feature type="domain" description="RimM N-terminal" evidence="6">
    <location>
        <begin position="9"/>
        <end position="90"/>
    </location>
</feature>
<dbReference type="AlphaFoldDB" id="A0A8J6T5I2"/>
<dbReference type="GO" id="GO:0006364">
    <property type="term" value="P:rRNA processing"/>
    <property type="evidence" value="ECO:0007669"/>
    <property type="project" value="UniProtKB-UniRule"/>
</dbReference>
<comment type="subunit">
    <text evidence="5">Binds ribosomal protein uS19.</text>
</comment>
<evidence type="ECO:0000313" key="9">
    <source>
        <dbReference type="Proteomes" id="UP000603545"/>
    </source>
</evidence>
<evidence type="ECO:0000256" key="2">
    <source>
        <dbReference type="ARBA" id="ARBA00022517"/>
    </source>
</evidence>
<dbReference type="GO" id="GO:0043022">
    <property type="term" value="F:ribosome binding"/>
    <property type="evidence" value="ECO:0007669"/>
    <property type="project" value="InterPro"/>
</dbReference>
<keyword evidence="3 5" id="KW-0698">rRNA processing</keyword>
<evidence type="ECO:0000256" key="4">
    <source>
        <dbReference type="ARBA" id="ARBA00023186"/>
    </source>
</evidence>
<keyword evidence="2 5" id="KW-0690">Ribosome biogenesis</keyword>
<keyword evidence="1 5" id="KW-0963">Cytoplasm</keyword>